<protein>
    <submittedName>
        <fullName evidence="1">Uncharacterized protein</fullName>
    </submittedName>
</protein>
<keyword evidence="2" id="KW-1185">Reference proteome</keyword>
<sequence length="229" mass="27311">MLYGDHLWAVYQMAAKQPGVEALYYKQMMEGNDLFLIVCHEPVFFFLQLDWVQAMGPFLHVEKEWSRGKQFHCRIIFQSGWECLFQFIAQRPSLDEDLRVLIDHHPIVYQEQSFKLDRMEQEKKANEFAKVAHNFYMHALVWVRHLKNGSPSTCLWRERELKKIYEQLNEKERRALGEERIQWSQLTALLEWGDTLLDEVKRRQGPLPQEGQIFRLKELIRQLMGDGGS</sequence>
<dbReference type="EMBL" id="AP028127">
    <property type="protein sequence ID" value="BEH90893.1"/>
    <property type="molecule type" value="Genomic_DNA"/>
</dbReference>
<organism evidence="1 2">
    <name type="scientific">Turicibacter faecis</name>
    <dbReference type="NCBI Taxonomy" id="2963365"/>
    <lineage>
        <taxon>Bacteria</taxon>
        <taxon>Bacillati</taxon>
        <taxon>Bacillota</taxon>
        <taxon>Erysipelotrichia</taxon>
        <taxon>Erysipelotrichales</taxon>
        <taxon>Turicibacteraceae</taxon>
        <taxon>Turicibacter</taxon>
    </lineage>
</organism>
<dbReference type="Proteomes" id="UP001432099">
    <property type="component" value="Chromosome"/>
</dbReference>
<name>A0ABM8II29_9FIRM</name>
<reference evidence="1" key="1">
    <citation type="journal article" date="2024" name="Int. J. Syst. Evol. Microbiol.">
        <title>Turicibacter faecis sp. nov., isolated from faeces of heart failure mouse model.</title>
        <authorList>
            <person name="Imamura Y."/>
            <person name="Motooka D."/>
            <person name="Nakajima Y."/>
            <person name="Ito S."/>
            <person name="Kitakaze M."/>
            <person name="Iida T."/>
            <person name="Nakamura S."/>
        </authorList>
    </citation>
    <scope>NUCLEOTIDE SEQUENCE</scope>
    <source>
        <strain evidence="1">TC023</strain>
    </source>
</reference>
<proteinExistence type="predicted"/>
<dbReference type="RefSeq" id="WP_262950552.1">
    <property type="nucleotide sequence ID" value="NZ_AP028127.1"/>
</dbReference>
<evidence type="ECO:0000313" key="2">
    <source>
        <dbReference type="Proteomes" id="UP001432099"/>
    </source>
</evidence>
<evidence type="ECO:0000313" key="1">
    <source>
        <dbReference type="EMBL" id="BEH90893.1"/>
    </source>
</evidence>
<gene>
    <name evidence="1" type="ORF">T23_09950</name>
</gene>
<accession>A0ABM8II29</accession>